<keyword evidence="2" id="KW-1185">Reference proteome</keyword>
<gene>
    <name evidence="1" type="ORF">EK21DRAFT_119081</name>
</gene>
<proteinExistence type="predicted"/>
<protein>
    <submittedName>
        <fullName evidence="1">Uncharacterized protein</fullName>
    </submittedName>
</protein>
<sequence>MKAIPPIEVEKHQVMPSDNILDGSMSEAITQSRISHTSDSANWQREYRRELFKLLVSYLNGINQFSSDSYDIDAEKQMDFLLNLLRFSDTEALRAQLGVDTARVQIALESWMSMRRRLGAFRSATGYFGWPGEQWAEFLRHLDTVPSAQAILAYVDLQGREGECGYVADTFDEDLARVFDALTRVPGRNGPKAFESVGRYNEVLLDWFREWDV</sequence>
<reference evidence="1" key="1">
    <citation type="journal article" date="2020" name="Stud. Mycol.">
        <title>101 Dothideomycetes genomes: a test case for predicting lifestyles and emergence of pathogens.</title>
        <authorList>
            <person name="Haridas S."/>
            <person name="Albert R."/>
            <person name="Binder M."/>
            <person name="Bloem J."/>
            <person name="Labutti K."/>
            <person name="Salamov A."/>
            <person name="Andreopoulos B."/>
            <person name="Baker S."/>
            <person name="Barry K."/>
            <person name="Bills G."/>
            <person name="Bluhm B."/>
            <person name="Cannon C."/>
            <person name="Castanera R."/>
            <person name="Culley D."/>
            <person name="Daum C."/>
            <person name="Ezra D."/>
            <person name="Gonzalez J."/>
            <person name="Henrissat B."/>
            <person name="Kuo A."/>
            <person name="Liang C."/>
            <person name="Lipzen A."/>
            <person name="Lutzoni F."/>
            <person name="Magnuson J."/>
            <person name="Mondo S."/>
            <person name="Nolan M."/>
            <person name="Ohm R."/>
            <person name="Pangilinan J."/>
            <person name="Park H.-J."/>
            <person name="Ramirez L."/>
            <person name="Alfaro M."/>
            <person name="Sun H."/>
            <person name="Tritt A."/>
            <person name="Yoshinaga Y."/>
            <person name="Zwiers L.-H."/>
            <person name="Turgeon B."/>
            <person name="Goodwin S."/>
            <person name="Spatafora J."/>
            <person name="Crous P."/>
            <person name="Grigoriev I."/>
        </authorList>
    </citation>
    <scope>NUCLEOTIDE SEQUENCE</scope>
    <source>
        <strain evidence="1">CBS 110217</strain>
    </source>
</reference>
<dbReference type="AlphaFoldDB" id="A0A9P4LFD1"/>
<dbReference type="OrthoDB" id="3672266at2759"/>
<comment type="caution">
    <text evidence="1">The sequence shown here is derived from an EMBL/GenBank/DDBJ whole genome shotgun (WGS) entry which is preliminary data.</text>
</comment>
<evidence type="ECO:0000313" key="1">
    <source>
        <dbReference type="EMBL" id="KAF2023100.1"/>
    </source>
</evidence>
<organism evidence="1 2">
    <name type="scientific">Setomelanomma holmii</name>
    <dbReference type="NCBI Taxonomy" id="210430"/>
    <lineage>
        <taxon>Eukaryota</taxon>
        <taxon>Fungi</taxon>
        <taxon>Dikarya</taxon>
        <taxon>Ascomycota</taxon>
        <taxon>Pezizomycotina</taxon>
        <taxon>Dothideomycetes</taxon>
        <taxon>Pleosporomycetidae</taxon>
        <taxon>Pleosporales</taxon>
        <taxon>Pleosporineae</taxon>
        <taxon>Phaeosphaeriaceae</taxon>
        <taxon>Setomelanomma</taxon>
    </lineage>
</organism>
<dbReference type="Proteomes" id="UP000799777">
    <property type="component" value="Unassembled WGS sequence"/>
</dbReference>
<evidence type="ECO:0000313" key="2">
    <source>
        <dbReference type="Proteomes" id="UP000799777"/>
    </source>
</evidence>
<dbReference type="EMBL" id="ML978380">
    <property type="protein sequence ID" value="KAF2023100.1"/>
    <property type="molecule type" value="Genomic_DNA"/>
</dbReference>
<accession>A0A9P4LFD1</accession>
<name>A0A9P4LFD1_9PLEO</name>